<proteinExistence type="predicted"/>
<evidence type="ECO:0000313" key="2">
    <source>
        <dbReference type="Proteomes" id="UP000236370"/>
    </source>
</evidence>
<reference evidence="1 2" key="1">
    <citation type="submission" date="2017-12" db="EMBL/GenBank/DDBJ databases">
        <title>High-resolution comparative analysis of great ape genomes.</title>
        <authorList>
            <person name="Pollen A."/>
            <person name="Hastie A."/>
            <person name="Hormozdiari F."/>
            <person name="Dougherty M."/>
            <person name="Liu R."/>
            <person name="Chaisson M."/>
            <person name="Hoppe E."/>
            <person name="Hill C."/>
            <person name="Pang A."/>
            <person name="Hillier L."/>
            <person name="Baker C."/>
            <person name="Armstrong J."/>
            <person name="Shendure J."/>
            <person name="Paten B."/>
            <person name="Wilson R."/>
            <person name="Chao H."/>
            <person name="Schneider V."/>
            <person name="Ventura M."/>
            <person name="Kronenberg Z."/>
            <person name="Murali S."/>
            <person name="Gordon D."/>
            <person name="Cantsilieris S."/>
            <person name="Munson K."/>
            <person name="Nelson B."/>
            <person name="Raja A."/>
            <person name="Underwood J."/>
            <person name="Diekhans M."/>
            <person name="Fiddes I."/>
            <person name="Haussler D."/>
            <person name="Eichler E."/>
        </authorList>
    </citation>
    <scope>NUCLEOTIDE SEQUENCE [LARGE SCALE GENOMIC DNA]</scope>
    <source>
        <strain evidence="1">Yerkes chimp pedigree #C0471</strain>
    </source>
</reference>
<dbReference type="EMBL" id="NBAG03000220">
    <property type="protein sequence ID" value="PNI78169.1"/>
    <property type="molecule type" value="Genomic_DNA"/>
</dbReference>
<gene>
    <name evidence="1" type="ORF">CK820_G0006270</name>
</gene>
<feature type="non-terminal residue" evidence="1">
    <location>
        <position position="1"/>
    </location>
</feature>
<dbReference type="Proteomes" id="UP000236370">
    <property type="component" value="Unassembled WGS sequence"/>
</dbReference>
<dbReference type="AlphaFoldDB" id="A0A2J8P2F0"/>
<evidence type="ECO:0000313" key="1">
    <source>
        <dbReference type="EMBL" id="PNI78169.1"/>
    </source>
</evidence>
<protein>
    <submittedName>
        <fullName evidence="1">C3orf33 isoform 5</fullName>
    </submittedName>
</protein>
<dbReference type="PANTHER" id="PTHR12138">
    <property type="entry name" value="PRIMATE-EXPANDED PROTEIN FAMILY"/>
    <property type="match status" value="1"/>
</dbReference>
<sequence>AGQPAATGSPSADKDGMEPNVVARISQWADDHLRLVRGQGIPLWPKLECSGTIIAHCCCSTHFGRKDPPASASRVAGTTDEVLHLSPRLECNGVISAHCNLCLPGSSDCPASPS</sequence>
<accession>A0A2J8P2F0</accession>
<name>A0A2J8P2F0_PANTR</name>
<organism evidence="1 2">
    <name type="scientific">Pan troglodytes</name>
    <name type="common">Chimpanzee</name>
    <dbReference type="NCBI Taxonomy" id="9598"/>
    <lineage>
        <taxon>Eukaryota</taxon>
        <taxon>Metazoa</taxon>
        <taxon>Chordata</taxon>
        <taxon>Craniata</taxon>
        <taxon>Vertebrata</taxon>
        <taxon>Euteleostomi</taxon>
        <taxon>Mammalia</taxon>
        <taxon>Eutheria</taxon>
        <taxon>Euarchontoglires</taxon>
        <taxon>Primates</taxon>
        <taxon>Haplorrhini</taxon>
        <taxon>Catarrhini</taxon>
        <taxon>Hominidae</taxon>
        <taxon>Pan</taxon>
    </lineage>
</organism>
<comment type="caution">
    <text evidence="1">The sequence shown here is derived from an EMBL/GenBank/DDBJ whole genome shotgun (WGS) entry which is preliminary data.</text>
</comment>
<dbReference type="PANTHER" id="PTHR12138:SF162">
    <property type="entry name" value="CHROMOSOME UNDETERMINED SCAFFOLD_275, WHOLE GENOME SHOTGUN SEQUENCE"/>
    <property type="match status" value="1"/>
</dbReference>